<dbReference type="PANTHER" id="PTHR12526:SF636">
    <property type="entry name" value="BLL3647 PROTEIN"/>
    <property type="match status" value="1"/>
</dbReference>
<feature type="domain" description="Glycosyl transferase family 1" evidence="1">
    <location>
        <begin position="183"/>
        <end position="343"/>
    </location>
</feature>
<feature type="domain" description="Glycosyltransferase subfamily 4-like N-terminal" evidence="2">
    <location>
        <begin position="20"/>
        <end position="173"/>
    </location>
</feature>
<dbReference type="OrthoDB" id="9806653at2"/>
<dbReference type="AlphaFoldDB" id="B8G3E5"/>
<dbReference type="PANTHER" id="PTHR12526">
    <property type="entry name" value="GLYCOSYLTRANSFERASE"/>
    <property type="match status" value="1"/>
</dbReference>
<gene>
    <name evidence="3" type="ordered locus">Cagg_2445</name>
</gene>
<dbReference type="InterPro" id="IPR001296">
    <property type="entry name" value="Glyco_trans_1"/>
</dbReference>
<keyword evidence="4" id="KW-1185">Reference proteome</keyword>
<dbReference type="CDD" id="cd03801">
    <property type="entry name" value="GT4_PimA-like"/>
    <property type="match status" value="1"/>
</dbReference>
<dbReference type="eggNOG" id="COG0438">
    <property type="taxonomic scope" value="Bacteria"/>
</dbReference>
<dbReference type="EMBL" id="CP001337">
    <property type="protein sequence ID" value="ACL25318.1"/>
    <property type="molecule type" value="Genomic_DNA"/>
</dbReference>
<keyword evidence="3" id="KW-0808">Transferase</keyword>
<proteinExistence type="predicted"/>
<evidence type="ECO:0000313" key="3">
    <source>
        <dbReference type="EMBL" id="ACL25318.1"/>
    </source>
</evidence>
<accession>B8G3E5</accession>
<evidence type="ECO:0000259" key="1">
    <source>
        <dbReference type="Pfam" id="PF00534"/>
    </source>
</evidence>
<dbReference type="Pfam" id="PF00534">
    <property type="entry name" value="Glycos_transf_1"/>
    <property type="match status" value="1"/>
</dbReference>
<dbReference type="Proteomes" id="UP000002508">
    <property type="component" value="Chromosome"/>
</dbReference>
<protein>
    <submittedName>
        <fullName evidence="3">Glycosyl transferase group 1</fullName>
    </submittedName>
</protein>
<dbReference type="RefSeq" id="WP_015941176.1">
    <property type="nucleotide sequence ID" value="NC_011831.1"/>
</dbReference>
<dbReference type="GO" id="GO:0016757">
    <property type="term" value="F:glycosyltransferase activity"/>
    <property type="evidence" value="ECO:0007669"/>
    <property type="project" value="InterPro"/>
</dbReference>
<dbReference type="STRING" id="326427.Cagg_2445"/>
<name>B8G3E5_CHLAD</name>
<reference evidence="3" key="1">
    <citation type="submission" date="2008-12" db="EMBL/GenBank/DDBJ databases">
        <title>Complete sequence of Chloroflexus aggregans DSM 9485.</title>
        <authorList>
            <consortium name="US DOE Joint Genome Institute"/>
            <person name="Lucas S."/>
            <person name="Copeland A."/>
            <person name="Lapidus A."/>
            <person name="Glavina del Rio T."/>
            <person name="Dalin E."/>
            <person name="Tice H."/>
            <person name="Pitluck S."/>
            <person name="Foster B."/>
            <person name="Larimer F."/>
            <person name="Land M."/>
            <person name="Hauser L."/>
            <person name="Kyrpides N."/>
            <person name="Mikhailova N."/>
            <person name="Bryant D."/>
            <person name="Richardson P."/>
        </authorList>
    </citation>
    <scope>NUCLEOTIDE SEQUENCE</scope>
    <source>
        <strain evidence="3">DSM 9485</strain>
    </source>
</reference>
<dbReference type="InterPro" id="IPR028098">
    <property type="entry name" value="Glyco_trans_4-like_N"/>
</dbReference>
<sequence>MRVVMLSKAVVAGAYQRKLEEIARLGVELTVVAPPAWHEPRVGRIPLERRFTAGYTLITLPIVFNGHHHIHFYRGLQPLLQRLRPQVFHIDEESFNLATFLAMRAGLAVGARCCFYNWANIDRRYPPPFSWFERYNLRHATHAIAGNQEAAAIIRRHGYRGPISVIPQFGVDPDLFAPAEEPRHRDTLIVGYVGRLVPEKGVSDLVDALVGLPSYVRLRLIGDGIERSRLVRQAAALGLRDRVEVLPTLSSTAVPAAMRELDVLVLPSRTQPNWKEQFGRVLIEAMSCGVPVIGSSCGEIPQVIGDAGLVFPEGDVSALRAALQRLIDHPELRIELAQRGRERVLAVFTQAAIARRHVEVYRIMLTQRPQRGQSG</sequence>
<evidence type="ECO:0000259" key="2">
    <source>
        <dbReference type="Pfam" id="PF13439"/>
    </source>
</evidence>
<evidence type="ECO:0000313" key="4">
    <source>
        <dbReference type="Proteomes" id="UP000002508"/>
    </source>
</evidence>
<dbReference type="Gene3D" id="3.40.50.2000">
    <property type="entry name" value="Glycogen Phosphorylase B"/>
    <property type="match status" value="2"/>
</dbReference>
<dbReference type="HOGENOM" id="CLU_009583_2_4_0"/>
<organism evidence="3 4">
    <name type="scientific">Chloroflexus aggregans (strain MD-66 / DSM 9485)</name>
    <dbReference type="NCBI Taxonomy" id="326427"/>
    <lineage>
        <taxon>Bacteria</taxon>
        <taxon>Bacillati</taxon>
        <taxon>Chloroflexota</taxon>
        <taxon>Chloroflexia</taxon>
        <taxon>Chloroflexales</taxon>
        <taxon>Chloroflexineae</taxon>
        <taxon>Chloroflexaceae</taxon>
        <taxon>Chloroflexus</taxon>
    </lineage>
</organism>
<dbReference type="SUPFAM" id="SSF53756">
    <property type="entry name" value="UDP-Glycosyltransferase/glycogen phosphorylase"/>
    <property type="match status" value="1"/>
</dbReference>
<dbReference type="Pfam" id="PF13439">
    <property type="entry name" value="Glyco_transf_4"/>
    <property type="match status" value="1"/>
</dbReference>
<dbReference type="CAZy" id="GT4">
    <property type="family name" value="Glycosyltransferase Family 4"/>
</dbReference>
<dbReference type="KEGG" id="cag:Cagg_2445"/>